<reference evidence="2 3" key="1">
    <citation type="journal article" date="2019" name="Int. J. Syst. Evol. Microbiol.">
        <title>The Global Catalogue of Microorganisms (GCM) 10K type strain sequencing project: providing services to taxonomists for standard genome sequencing and annotation.</title>
        <authorList>
            <consortium name="The Broad Institute Genomics Platform"/>
            <consortium name="The Broad Institute Genome Sequencing Center for Infectious Disease"/>
            <person name="Wu L."/>
            <person name="Ma J."/>
        </authorList>
    </citation>
    <scope>NUCLEOTIDE SEQUENCE [LARGE SCALE GENOMIC DNA]</scope>
    <source>
        <strain evidence="2 3">DT31</strain>
    </source>
</reference>
<dbReference type="RefSeq" id="WP_284033287.1">
    <property type="nucleotide sequence ID" value="NZ_CP126154.1"/>
</dbReference>
<name>A0ABD5WB60_9EURY</name>
<dbReference type="EMBL" id="JBHTAH010000011">
    <property type="protein sequence ID" value="MFC7070502.1"/>
    <property type="molecule type" value="Genomic_DNA"/>
</dbReference>
<feature type="domain" description="DUF8156" evidence="1">
    <location>
        <begin position="1"/>
        <end position="89"/>
    </location>
</feature>
<dbReference type="InterPro" id="IPR058469">
    <property type="entry name" value="DUF8156"/>
</dbReference>
<evidence type="ECO:0000259" key="1">
    <source>
        <dbReference type="Pfam" id="PF26485"/>
    </source>
</evidence>
<dbReference type="Proteomes" id="UP001596461">
    <property type="component" value="Unassembled WGS sequence"/>
</dbReference>
<proteinExistence type="predicted"/>
<keyword evidence="3" id="KW-1185">Reference proteome</keyword>
<evidence type="ECO:0000313" key="2">
    <source>
        <dbReference type="EMBL" id="MFC7070502.1"/>
    </source>
</evidence>
<dbReference type="GeneID" id="81124366"/>
<sequence length="90" mass="10812">MGRTNPTFRDLLSRIEDEWGDFRRALRRRHQPVFDRLFTYAREHADAASHLNHPDRLAPVLMSVALEQEARIDELEERIETLEQQRDDRE</sequence>
<gene>
    <name evidence="2" type="ORF">ACFQL9_12690</name>
</gene>
<comment type="caution">
    <text evidence="2">The sequence shown here is derived from an EMBL/GenBank/DDBJ whole genome shotgun (WGS) entry which is preliminary data.</text>
</comment>
<accession>A0ABD5WB60</accession>
<dbReference type="AlphaFoldDB" id="A0ABD5WB60"/>
<organism evidence="2 3">
    <name type="scientific">Halobaculum lipolyticum</name>
    <dbReference type="NCBI Taxonomy" id="3032001"/>
    <lineage>
        <taxon>Archaea</taxon>
        <taxon>Methanobacteriati</taxon>
        <taxon>Methanobacteriota</taxon>
        <taxon>Stenosarchaea group</taxon>
        <taxon>Halobacteria</taxon>
        <taxon>Halobacteriales</taxon>
        <taxon>Haloferacaceae</taxon>
        <taxon>Halobaculum</taxon>
    </lineage>
</organism>
<protein>
    <recommendedName>
        <fullName evidence="1">DUF8156 domain-containing protein</fullName>
    </recommendedName>
</protein>
<dbReference type="Pfam" id="PF26485">
    <property type="entry name" value="DUF8156"/>
    <property type="match status" value="1"/>
</dbReference>
<evidence type="ECO:0000313" key="3">
    <source>
        <dbReference type="Proteomes" id="UP001596461"/>
    </source>
</evidence>